<dbReference type="NCBIfam" id="NF033788">
    <property type="entry name" value="HTH_metalloreg"/>
    <property type="match status" value="1"/>
</dbReference>
<evidence type="ECO:0000313" key="6">
    <source>
        <dbReference type="Proteomes" id="UP001232493"/>
    </source>
</evidence>
<dbReference type="Gene3D" id="1.10.10.10">
    <property type="entry name" value="Winged helix-like DNA-binding domain superfamily/Winged helix DNA-binding domain"/>
    <property type="match status" value="1"/>
</dbReference>
<dbReference type="Pfam" id="PF01022">
    <property type="entry name" value="HTH_5"/>
    <property type="match status" value="1"/>
</dbReference>
<proteinExistence type="predicted"/>
<evidence type="ECO:0000313" key="5">
    <source>
        <dbReference type="EMBL" id="WGS66100.1"/>
    </source>
</evidence>
<organism evidence="5 6">
    <name type="scientific">Marinitoga aeolica</name>
    <dbReference type="NCBI Taxonomy" id="2809031"/>
    <lineage>
        <taxon>Bacteria</taxon>
        <taxon>Thermotogati</taxon>
        <taxon>Thermotogota</taxon>
        <taxon>Thermotogae</taxon>
        <taxon>Petrotogales</taxon>
        <taxon>Petrotogaceae</taxon>
        <taxon>Marinitoga</taxon>
    </lineage>
</organism>
<evidence type="ECO:0000256" key="3">
    <source>
        <dbReference type="ARBA" id="ARBA00023163"/>
    </source>
</evidence>
<keyword evidence="3" id="KW-0804">Transcription</keyword>
<dbReference type="InterPro" id="IPR036388">
    <property type="entry name" value="WH-like_DNA-bd_sf"/>
</dbReference>
<dbReference type="RefSeq" id="WP_320415412.1">
    <property type="nucleotide sequence ID" value="NZ_CP069362.1"/>
</dbReference>
<protein>
    <submittedName>
        <fullName evidence="5">Winged helix-turn-helix transcriptional regulator</fullName>
    </submittedName>
</protein>
<keyword evidence="2" id="KW-0238">DNA-binding</keyword>
<dbReference type="EMBL" id="CP069362">
    <property type="protein sequence ID" value="WGS66100.1"/>
    <property type="molecule type" value="Genomic_DNA"/>
</dbReference>
<evidence type="ECO:0000256" key="1">
    <source>
        <dbReference type="ARBA" id="ARBA00023015"/>
    </source>
</evidence>
<dbReference type="SUPFAM" id="SSF46785">
    <property type="entry name" value="Winged helix' DNA-binding domain"/>
    <property type="match status" value="1"/>
</dbReference>
<dbReference type="InterPro" id="IPR051081">
    <property type="entry name" value="HTH_MetalResp_TranReg"/>
</dbReference>
<dbReference type="PANTHER" id="PTHR33154:SF33">
    <property type="entry name" value="TRANSCRIPTIONAL REPRESSOR SDPR"/>
    <property type="match status" value="1"/>
</dbReference>
<feature type="domain" description="HTH arsR-type" evidence="4">
    <location>
        <begin position="12"/>
        <end position="106"/>
    </location>
</feature>
<dbReference type="InterPro" id="IPR036390">
    <property type="entry name" value="WH_DNA-bd_sf"/>
</dbReference>
<dbReference type="PRINTS" id="PR00778">
    <property type="entry name" value="HTHARSR"/>
</dbReference>
<dbReference type="PROSITE" id="PS50987">
    <property type="entry name" value="HTH_ARSR_2"/>
    <property type="match status" value="1"/>
</dbReference>
<keyword evidence="6" id="KW-1185">Reference proteome</keyword>
<gene>
    <name evidence="5" type="ORF">JRV97_08130</name>
</gene>
<evidence type="ECO:0000259" key="4">
    <source>
        <dbReference type="PROSITE" id="PS50987"/>
    </source>
</evidence>
<keyword evidence="1" id="KW-0805">Transcription regulation</keyword>
<dbReference type="CDD" id="cd00090">
    <property type="entry name" value="HTH_ARSR"/>
    <property type="match status" value="1"/>
</dbReference>
<reference evidence="5 6" key="1">
    <citation type="submission" date="2021-02" db="EMBL/GenBank/DDBJ databases">
        <title>Characterization of Marinitoga sp. nov. str. BP5-C20A.</title>
        <authorList>
            <person name="Erauso G."/>
            <person name="Postec A."/>
        </authorList>
    </citation>
    <scope>NUCLEOTIDE SEQUENCE [LARGE SCALE GENOMIC DNA]</scope>
    <source>
        <strain evidence="5 6">BP5-C20A</strain>
    </source>
</reference>
<dbReference type="InterPro" id="IPR011991">
    <property type="entry name" value="ArsR-like_HTH"/>
</dbReference>
<name>A0ABY8PU23_9BACT</name>
<dbReference type="InterPro" id="IPR001845">
    <property type="entry name" value="HTH_ArsR_DNA-bd_dom"/>
</dbReference>
<dbReference type="PANTHER" id="PTHR33154">
    <property type="entry name" value="TRANSCRIPTIONAL REGULATOR, ARSR FAMILY"/>
    <property type="match status" value="1"/>
</dbReference>
<dbReference type="Proteomes" id="UP001232493">
    <property type="component" value="Chromosome"/>
</dbReference>
<accession>A0ABY8PU23</accession>
<dbReference type="SMART" id="SM00418">
    <property type="entry name" value="HTH_ARSR"/>
    <property type="match status" value="1"/>
</dbReference>
<evidence type="ECO:0000256" key="2">
    <source>
        <dbReference type="ARBA" id="ARBA00023125"/>
    </source>
</evidence>
<sequence>MKNLLYKWGDIIFEKDVEKLANVFSVLGSPIRIKILSLLLERPYCVNHISKSLNISQPLASQHLKSLKENGFVICERDAQRIRYKISSEEFKEFLNKLISEIKKLEVIK</sequence>